<dbReference type="Proteomes" id="UP000734511">
    <property type="component" value="Unassembled WGS sequence"/>
</dbReference>
<keyword evidence="2" id="KW-1133">Transmembrane helix</keyword>
<feature type="transmembrane region" description="Helical" evidence="2">
    <location>
        <begin position="16"/>
        <end position="37"/>
    </location>
</feature>
<gene>
    <name evidence="3" type="ORF">HCN08_24455</name>
</gene>
<evidence type="ECO:0000313" key="4">
    <source>
        <dbReference type="Proteomes" id="UP000734511"/>
    </source>
</evidence>
<keyword evidence="4" id="KW-1185">Reference proteome</keyword>
<protein>
    <recommendedName>
        <fullName evidence="5">Vegetative cell wall protein gp1</fullName>
    </recommendedName>
</protein>
<feature type="region of interest" description="Disordered" evidence="1">
    <location>
        <begin position="136"/>
        <end position="171"/>
    </location>
</feature>
<feature type="compositionally biased region" description="Basic and acidic residues" evidence="1">
    <location>
        <begin position="310"/>
        <end position="324"/>
    </location>
</feature>
<keyword evidence="2" id="KW-0472">Membrane</keyword>
<dbReference type="RefSeq" id="WP_167985382.1">
    <property type="nucleotide sequence ID" value="NZ_JAATEJ010000022.1"/>
</dbReference>
<organism evidence="3 4">
    <name type="scientific">Actinacidiphila epipremni</name>
    <dbReference type="NCBI Taxonomy" id="2053013"/>
    <lineage>
        <taxon>Bacteria</taxon>
        <taxon>Bacillati</taxon>
        <taxon>Actinomycetota</taxon>
        <taxon>Actinomycetes</taxon>
        <taxon>Kitasatosporales</taxon>
        <taxon>Streptomycetaceae</taxon>
        <taxon>Actinacidiphila</taxon>
    </lineage>
</organism>
<keyword evidence="2" id="KW-0812">Transmembrane</keyword>
<proteinExistence type="predicted"/>
<name>A0ABX0ZU78_9ACTN</name>
<reference evidence="3 4" key="1">
    <citation type="submission" date="2020-03" db="EMBL/GenBank/DDBJ databases">
        <title>WGS of actinomycetes isolated from Thailand.</title>
        <authorList>
            <person name="Thawai C."/>
        </authorList>
    </citation>
    <scope>NUCLEOTIDE SEQUENCE [LARGE SCALE GENOMIC DNA]</scope>
    <source>
        <strain evidence="3 4">PRB2-1</strain>
    </source>
</reference>
<evidence type="ECO:0000256" key="2">
    <source>
        <dbReference type="SAM" id="Phobius"/>
    </source>
</evidence>
<evidence type="ECO:0000313" key="3">
    <source>
        <dbReference type="EMBL" id="NJP46532.1"/>
    </source>
</evidence>
<comment type="caution">
    <text evidence="3">The sequence shown here is derived from an EMBL/GenBank/DDBJ whole genome shotgun (WGS) entry which is preliminary data.</text>
</comment>
<evidence type="ECO:0000256" key="1">
    <source>
        <dbReference type="SAM" id="MobiDB-lite"/>
    </source>
</evidence>
<dbReference type="EMBL" id="JAATEJ010000022">
    <property type="protein sequence ID" value="NJP46532.1"/>
    <property type="molecule type" value="Genomic_DNA"/>
</dbReference>
<feature type="region of interest" description="Disordered" evidence="1">
    <location>
        <begin position="300"/>
        <end position="324"/>
    </location>
</feature>
<evidence type="ECO:0008006" key="5">
    <source>
        <dbReference type="Google" id="ProtNLM"/>
    </source>
</evidence>
<sequence length="324" mass="35236">MNGLWSELGRKLAERWLSVLVLPGVLYLAVGAAAHTLGQRHALDAARLVREVTATADRPAVTGVGGQVVLVGAVVLASAAAGTVAEAAGTLVERLALAAGWRLWPAPLSALADRSVRRRQRRWEAQHRIFHRKFARAQAPGPDDRPDPAARHRAARRRERIASERPERPTWSGDRIQAAALRLDRDHLLDLAVVWPHLEPLLPEPLGARVTEARAALERATVLAGWALLYAPLAVWWWPAAPLALVLAAAARHRVRACVDTYARLLEAATRLHAPALAAQLGLDHTGPLTKDLGVRLTHHLRASPPPRPAEPRQPHVPDARSDA</sequence>
<accession>A0ABX0ZU78</accession>